<dbReference type="EMBL" id="WKKC01000021">
    <property type="protein sequence ID" value="MTE03600.1"/>
    <property type="molecule type" value="Genomic_DNA"/>
</dbReference>
<reference evidence="1 2" key="1">
    <citation type="submission" date="2019-11" db="EMBL/GenBank/DDBJ databases">
        <title>Gastrointestinal microbiota of Peromyscus leucopus.</title>
        <authorList>
            <person name="Milovic A."/>
            <person name="Bassam K."/>
            <person name="Barbour A.G."/>
        </authorList>
    </citation>
    <scope>NUCLEOTIDE SEQUENCE [LARGE SCALE GENOMIC DNA]</scope>
    <source>
        <strain evidence="1 2">LL8</strain>
    </source>
</reference>
<gene>
    <name evidence="1" type="ORF">GJU95_07445</name>
</gene>
<dbReference type="RefSeq" id="WP_155692772.1">
    <property type="nucleotide sequence ID" value="NZ_WKKC01000021.1"/>
</dbReference>
<protein>
    <submittedName>
        <fullName evidence="1">Uncharacterized protein</fullName>
    </submittedName>
</protein>
<evidence type="ECO:0000313" key="1">
    <source>
        <dbReference type="EMBL" id="MTE03600.1"/>
    </source>
</evidence>
<evidence type="ECO:0000313" key="2">
    <source>
        <dbReference type="Proteomes" id="UP000488295"/>
    </source>
</evidence>
<dbReference type="Proteomes" id="UP000488295">
    <property type="component" value="Unassembled WGS sequence"/>
</dbReference>
<proteinExistence type="predicted"/>
<organism evidence="1 2">
    <name type="scientific">Lactobacillus johnsonii</name>
    <dbReference type="NCBI Taxonomy" id="33959"/>
    <lineage>
        <taxon>Bacteria</taxon>
        <taxon>Bacillati</taxon>
        <taxon>Bacillota</taxon>
        <taxon>Bacilli</taxon>
        <taxon>Lactobacillales</taxon>
        <taxon>Lactobacillaceae</taxon>
        <taxon>Lactobacillus</taxon>
    </lineage>
</organism>
<name>A0A9X4XCY5_LACJH</name>
<dbReference type="AlphaFoldDB" id="A0A9X4XCY5"/>
<accession>A0A9X4XCY5</accession>
<comment type="caution">
    <text evidence="1">The sequence shown here is derived from an EMBL/GenBank/DDBJ whole genome shotgun (WGS) entry which is preliminary data.</text>
</comment>
<sequence length="73" mass="8556">MYLKLMPKELNERYKSYLEKIGLIPNATVKGYFKINDDNTYALDRNGNVLTTFMDDNEIERSLKSGDFSRVEK</sequence>